<evidence type="ECO:0000256" key="3">
    <source>
        <dbReference type="ARBA" id="ARBA00023002"/>
    </source>
</evidence>
<dbReference type="PANTHER" id="PTHR42659:SF2">
    <property type="entry name" value="XANTHINE DEHYDROGENASE SUBUNIT C-RELATED"/>
    <property type="match status" value="1"/>
</dbReference>
<keyword evidence="1" id="KW-0285">Flavoprotein</keyword>
<sequence length="279" mass="29235">MLARLGPDAKVIAGGQTLIPMMKLRLLKPLQLVDIGRVAAAQGLHLSADTLEIGALTTHQAVAKSDEARTFAVLKDCAGGIADAQVRSLGTIAGSLAEADPCSCWPTLLIALDARVRCISPEGERVQSVRELLKDAYSPALGAAELIAAVLIDLVALRGAGAFVAFKRAAAAYPTASCALMFRMQGDRIAHANLALGCVGMTPIAVDVQSHVIGAPLTDDVMLRLEDAAEQAAEPLADNKGSEAYKRSLVRGLVRRAFRIATERASGAAVTQPTHTYYG</sequence>
<dbReference type="PROSITE" id="PS51387">
    <property type="entry name" value="FAD_PCMH"/>
    <property type="match status" value="1"/>
</dbReference>
<reference evidence="5" key="1">
    <citation type="submission" date="2023-07" db="EMBL/GenBank/DDBJ databases">
        <title>Sorghum-associated microbial communities from plants grown in Nebraska, USA.</title>
        <authorList>
            <person name="Schachtman D."/>
        </authorList>
    </citation>
    <scope>NUCLEOTIDE SEQUENCE</scope>
    <source>
        <strain evidence="5">DS3754</strain>
    </source>
</reference>
<dbReference type="GO" id="GO:0043885">
    <property type="term" value="F:anaerobic carbon-monoxide dehydrogenase activity"/>
    <property type="evidence" value="ECO:0007669"/>
    <property type="project" value="UniProtKB-EC"/>
</dbReference>
<comment type="caution">
    <text evidence="5">The sequence shown here is derived from an EMBL/GenBank/DDBJ whole genome shotgun (WGS) entry which is preliminary data.</text>
</comment>
<name>A0AAW8D9Q0_9BURK</name>
<evidence type="ECO:0000313" key="6">
    <source>
        <dbReference type="Proteomes" id="UP001242045"/>
    </source>
</evidence>
<dbReference type="InterPro" id="IPR051312">
    <property type="entry name" value="Diverse_Substr_Oxidored"/>
</dbReference>
<gene>
    <name evidence="5" type="ORF">J2W31_005979</name>
</gene>
<dbReference type="EC" id="1.2.7.4" evidence="5"/>
<dbReference type="AlphaFoldDB" id="A0AAW8D9Q0"/>
<dbReference type="Pfam" id="PF03450">
    <property type="entry name" value="CO_deh_flav_C"/>
    <property type="match status" value="1"/>
</dbReference>
<protein>
    <submittedName>
        <fullName evidence="5">Carbon-monoxide dehydrogenase medium subunit</fullName>
        <ecNumber evidence="5">1.2.7.4</ecNumber>
    </submittedName>
</protein>
<dbReference type="InterPro" id="IPR016166">
    <property type="entry name" value="FAD-bd_PCMH"/>
</dbReference>
<dbReference type="PANTHER" id="PTHR42659">
    <property type="entry name" value="XANTHINE DEHYDROGENASE SUBUNIT C-RELATED"/>
    <property type="match status" value="1"/>
</dbReference>
<dbReference type="SUPFAM" id="SSF56176">
    <property type="entry name" value="FAD-binding/transporter-associated domain-like"/>
    <property type="match status" value="1"/>
</dbReference>
<dbReference type="InterPro" id="IPR036318">
    <property type="entry name" value="FAD-bd_PCMH-like_sf"/>
</dbReference>
<evidence type="ECO:0000256" key="1">
    <source>
        <dbReference type="ARBA" id="ARBA00022630"/>
    </source>
</evidence>
<dbReference type="SUPFAM" id="SSF55447">
    <property type="entry name" value="CO dehydrogenase flavoprotein C-terminal domain-like"/>
    <property type="match status" value="1"/>
</dbReference>
<dbReference type="InterPro" id="IPR016169">
    <property type="entry name" value="FAD-bd_PCMH_sub2"/>
</dbReference>
<evidence type="ECO:0000259" key="4">
    <source>
        <dbReference type="PROSITE" id="PS51387"/>
    </source>
</evidence>
<dbReference type="Proteomes" id="UP001242045">
    <property type="component" value="Unassembled WGS sequence"/>
</dbReference>
<dbReference type="InterPro" id="IPR005107">
    <property type="entry name" value="CO_DH_flav_C"/>
</dbReference>
<evidence type="ECO:0000256" key="2">
    <source>
        <dbReference type="ARBA" id="ARBA00022827"/>
    </source>
</evidence>
<dbReference type="InterPro" id="IPR036683">
    <property type="entry name" value="CO_DH_flav_C_dom_sf"/>
</dbReference>
<organism evidence="5 6">
    <name type="scientific">Variovorax boronicumulans</name>
    <dbReference type="NCBI Taxonomy" id="436515"/>
    <lineage>
        <taxon>Bacteria</taxon>
        <taxon>Pseudomonadati</taxon>
        <taxon>Pseudomonadota</taxon>
        <taxon>Betaproteobacteria</taxon>
        <taxon>Burkholderiales</taxon>
        <taxon>Comamonadaceae</taxon>
        <taxon>Variovorax</taxon>
    </lineage>
</organism>
<feature type="domain" description="FAD-binding PCMH-type" evidence="4">
    <location>
        <begin position="1"/>
        <end position="157"/>
    </location>
</feature>
<dbReference type="EMBL" id="JAUSRD010000021">
    <property type="protein sequence ID" value="MDP9896838.1"/>
    <property type="molecule type" value="Genomic_DNA"/>
</dbReference>
<keyword evidence="3 5" id="KW-0560">Oxidoreductase</keyword>
<dbReference type="Gene3D" id="3.30.390.50">
    <property type="entry name" value="CO dehydrogenase flavoprotein, C-terminal domain"/>
    <property type="match status" value="1"/>
</dbReference>
<accession>A0AAW8D9Q0</accession>
<dbReference type="InterPro" id="IPR002346">
    <property type="entry name" value="Mopterin_DH_FAD-bd"/>
</dbReference>
<dbReference type="SMART" id="SM01092">
    <property type="entry name" value="CO_deh_flav_C"/>
    <property type="match status" value="1"/>
</dbReference>
<keyword evidence="2" id="KW-0274">FAD</keyword>
<dbReference type="Gene3D" id="3.30.43.10">
    <property type="entry name" value="Uridine Diphospho-n-acetylenolpyruvylglucosamine Reductase, domain 2"/>
    <property type="match status" value="1"/>
</dbReference>
<dbReference type="GO" id="GO:0071949">
    <property type="term" value="F:FAD binding"/>
    <property type="evidence" value="ECO:0007669"/>
    <property type="project" value="InterPro"/>
</dbReference>
<dbReference type="InterPro" id="IPR016167">
    <property type="entry name" value="FAD-bd_PCMH_sub1"/>
</dbReference>
<dbReference type="Pfam" id="PF00941">
    <property type="entry name" value="FAD_binding_5"/>
    <property type="match status" value="1"/>
</dbReference>
<evidence type="ECO:0000313" key="5">
    <source>
        <dbReference type="EMBL" id="MDP9896838.1"/>
    </source>
</evidence>
<dbReference type="Gene3D" id="3.30.465.10">
    <property type="match status" value="1"/>
</dbReference>
<proteinExistence type="predicted"/>